<dbReference type="AlphaFoldDB" id="G3N611"/>
<reference evidence="6 7" key="1">
    <citation type="journal article" date="2021" name="G3 (Bethesda)">
        <title>Improved contiguity of the threespine stickleback genome using long-read sequencing.</title>
        <authorList>
            <person name="Nath S."/>
            <person name="Shaw D.E."/>
            <person name="White M.A."/>
        </authorList>
    </citation>
    <scope>NUCLEOTIDE SEQUENCE [LARGE SCALE GENOMIC DNA]</scope>
    <source>
        <strain evidence="6 7">Lake Benthic</strain>
    </source>
</reference>
<dbReference type="GeneTree" id="ENSGT00940000161105"/>
<evidence type="ECO:0000313" key="6">
    <source>
        <dbReference type="Ensembl" id="ENSGACP00000000735.3"/>
    </source>
</evidence>
<accession>G3N611</accession>
<feature type="domain" description="Zinc finger PHD-type" evidence="5">
    <location>
        <begin position="245"/>
        <end position="275"/>
    </location>
</feature>
<name>G3N611_GASAC</name>
<evidence type="ECO:0000256" key="4">
    <source>
        <dbReference type="SAM" id="MobiDB-lite"/>
    </source>
</evidence>
<dbReference type="Gene3D" id="3.30.40.10">
    <property type="entry name" value="Zinc/RING finger domain, C3HC4 (zinc finger)"/>
    <property type="match status" value="1"/>
</dbReference>
<dbReference type="SMART" id="SM00249">
    <property type="entry name" value="PHD"/>
    <property type="match status" value="1"/>
</dbReference>
<keyword evidence="2" id="KW-0863">Zinc-finger</keyword>
<dbReference type="InterPro" id="IPR001965">
    <property type="entry name" value="Znf_PHD"/>
</dbReference>
<dbReference type="InterPro" id="IPR019787">
    <property type="entry name" value="Znf_PHD-finger"/>
</dbReference>
<reference evidence="6" key="3">
    <citation type="submission" date="2025-09" db="UniProtKB">
        <authorList>
            <consortium name="Ensembl"/>
        </authorList>
    </citation>
    <scope>IDENTIFICATION</scope>
</reference>
<evidence type="ECO:0000256" key="3">
    <source>
        <dbReference type="ARBA" id="ARBA00022833"/>
    </source>
</evidence>
<evidence type="ECO:0000259" key="5">
    <source>
        <dbReference type="SMART" id="SM00249"/>
    </source>
</evidence>
<protein>
    <submittedName>
        <fullName evidence="6">PHD finger protein 21B</fullName>
    </submittedName>
</protein>
<dbReference type="Proteomes" id="UP000007635">
    <property type="component" value="Chromosome IV"/>
</dbReference>
<organism evidence="6 7">
    <name type="scientific">Gasterosteus aculeatus aculeatus</name>
    <name type="common">three-spined stickleback</name>
    <dbReference type="NCBI Taxonomy" id="481459"/>
    <lineage>
        <taxon>Eukaryota</taxon>
        <taxon>Metazoa</taxon>
        <taxon>Chordata</taxon>
        <taxon>Craniata</taxon>
        <taxon>Vertebrata</taxon>
        <taxon>Euteleostomi</taxon>
        <taxon>Actinopterygii</taxon>
        <taxon>Neopterygii</taxon>
        <taxon>Teleostei</taxon>
        <taxon>Neoteleostei</taxon>
        <taxon>Acanthomorphata</taxon>
        <taxon>Eupercaria</taxon>
        <taxon>Perciformes</taxon>
        <taxon>Cottioidei</taxon>
        <taxon>Gasterosteales</taxon>
        <taxon>Gasterosteidae</taxon>
        <taxon>Gasterosteus</taxon>
    </lineage>
</organism>
<dbReference type="Pfam" id="PF00628">
    <property type="entry name" value="PHD"/>
    <property type="match status" value="1"/>
</dbReference>
<dbReference type="PANTHER" id="PTHR24102:SF18">
    <property type="entry name" value="PHD FINGER PROTEIN 21B"/>
    <property type="match status" value="1"/>
</dbReference>
<evidence type="ECO:0000256" key="2">
    <source>
        <dbReference type="ARBA" id="ARBA00022771"/>
    </source>
</evidence>
<feature type="compositionally biased region" description="Polar residues" evidence="4">
    <location>
        <begin position="138"/>
        <end position="147"/>
    </location>
</feature>
<evidence type="ECO:0000256" key="1">
    <source>
        <dbReference type="ARBA" id="ARBA00022723"/>
    </source>
</evidence>
<dbReference type="PANTHER" id="PTHR24102">
    <property type="entry name" value="PHD FINGER PROTEIN"/>
    <property type="match status" value="1"/>
</dbReference>
<evidence type="ECO:0000313" key="7">
    <source>
        <dbReference type="Proteomes" id="UP000007635"/>
    </source>
</evidence>
<dbReference type="eggNOG" id="KOG0383">
    <property type="taxonomic scope" value="Eukaryota"/>
</dbReference>
<dbReference type="InterPro" id="IPR013083">
    <property type="entry name" value="Znf_RING/FYVE/PHD"/>
</dbReference>
<dbReference type="Ensembl" id="ENSGACT00000000735.3">
    <property type="protein sequence ID" value="ENSGACP00000000735.3"/>
    <property type="gene ID" value="ENSGACG00000000567.3"/>
</dbReference>
<reference evidence="6" key="2">
    <citation type="submission" date="2025-08" db="UniProtKB">
        <authorList>
            <consortium name="Ensembl"/>
        </authorList>
    </citation>
    <scope>IDENTIFICATION</scope>
</reference>
<dbReference type="GO" id="GO:0008270">
    <property type="term" value="F:zinc ion binding"/>
    <property type="evidence" value="ECO:0007669"/>
    <property type="project" value="UniProtKB-KW"/>
</dbReference>
<keyword evidence="7" id="KW-1185">Reference proteome</keyword>
<sequence>MRHKITYYFLIVVVLFDWLEMSGTQLSHNAMQKIHLLLHLCAFQMLGTLTAVPIKVPQVSSLHRLAGQAATMLPQVRPKTQIPDSLPQGPAHQLQPVSLQRAVAVVSPRSQGPAAASPRSQGPAAASPRRQGPAAASPRSQGRTLPTANRRLQPEHQPNTQSDGPFGGSRPPSDSLQQALAGPGKVAFMVALGLVTTEHLEEIQTKRQERKRRSTANPAYSGLFEPERKRLASHYLNSSLFLSPCHNCPRAFHPDCLHPPLKTPPRGPWYCPKCQKKVRGPWLNTRVVVVYLC</sequence>
<dbReference type="InParanoid" id="G3N611"/>
<proteinExistence type="predicted"/>
<dbReference type="InterPro" id="IPR011011">
    <property type="entry name" value="Znf_FYVE_PHD"/>
</dbReference>
<feature type="region of interest" description="Disordered" evidence="4">
    <location>
        <begin position="105"/>
        <end position="179"/>
    </location>
</feature>
<dbReference type="SUPFAM" id="SSF57903">
    <property type="entry name" value="FYVE/PHD zinc finger"/>
    <property type="match status" value="1"/>
</dbReference>
<keyword evidence="1" id="KW-0479">Metal-binding</keyword>
<dbReference type="OrthoDB" id="336088at2759"/>
<keyword evidence="3" id="KW-0862">Zinc</keyword>
<dbReference type="STRING" id="69293.ENSGACP00000000735"/>
<dbReference type="OMA" id="VCMDQRD"/>
<dbReference type="Bgee" id="ENSGACG00000000567">
    <property type="expression patterns" value="Expressed in embryo and 3 other cell types or tissues"/>
</dbReference>